<feature type="transmembrane region" description="Helical" evidence="6">
    <location>
        <begin position="21"/>
        <end position="41"/>
    </location>
</feature>
<comment type="caution">
    <text evidence="9">The sequence shown here is derived from an EMBL/GenBank/DDBJ whole genome shotgun (WGS) entry which is preliminary data.</text>
</comment>
<feature type="transmembrane region" description="Helical" evidence="6">
    <location>
        <begin position="715"/>
        <end position="741"/>
    </location>
</feature>
<comment type="subcellular location">
    <subcellularLocation>
        <location evidence="1">Cell membrane</location>
        <topology evidence="1">Multi-pass membrane protein</topology>
    </subcellularLocation>
</comment>
<dbReference type="AlphaFoldDB" id="A0A4U3L3U4"/>
<feature type="transmembrane region" description="Helical" evidence="6">
    <location>
        <begin position="377"/>
        <end position="401"/>
    </location>
</feature>
<keyword evidence="10" id="KW-1185">Reference proteome</keyword>
<organism evidence="9 10">
    <name type="scientific">Ilyomonas limi</name>
    <dbReference type="NCBI Taxonomy" id="2575867"/>
    <lineage>
        <taxon>Bacteria</taxon>
        <taxon>Pseudomonadati</taxon>
        <taxon>Bacteroidota</taxon>
        <taxon>Chitinophagia</taxon>
        <taxon>Chitinophagales</taxon>
        <taxon>Chitinophagaceae</taxon>
        <taxon>Ilyomonas</taxon>
    </lineage>
</organism>
<dbReference type="OrthoDB" id="5933722at2"/>
<feature type="transmembrane region" description="Helical" evidence="6">
    <location>
        <begin position="330"/>
        <end position="357"/>
    </location>
</feature>
<dbReference type="PANTHER" id="PTHR30572">
    <property type="entry name" value="MEMBRANE COMPONENT OF TRANSPORTER-RELATED"/>
    <property type="match status" value="1"/>
</dbReference>
<dbReference type="Proteomes" id="UP000305848">
    <property type="component" value="Unassembled WGS sequence"/>
</dbReference>
<dbReference type="InterPro" id="IPR003838">
    <property type="entry name" value="ABC3_permease_C"/>
</dbReference>
<dbReference type="Pfam" id="PF02687">
    <property type="entry name" value="FtsX"/>
    <property type="match status" value="2"/>
</dbReference>
<evidence type="ECO:0000256" key="3">
    <source>
        <dbReference type="ARBA" id="ARBA00022692"/>
    </source>
</evidence>
<evidence type="ECO:0000256" key="2">
    <source>
        <dbReference type="ARBA" id="ARBA00022475"/>
    </source>
</evidence>
<keyword evidence="2" id="KW-1003">Cell membrane</keyword>
<evidence type="ECO:0000259" key="8">
    <source>
        <dbReference type="Pfam" id="PF12704"/>
    </source>
</evidence>
<dbReference type="InterPro" id="IPR050250">
    <property type="entry name" value="Macrolide_Exporter_MacB"/>
</dbReference>
<evidence type="ECO:0000259" key="7">
    <source>
        <dbReference type="Pfam" id="PF02687"/>
    </source>
</evidence>
<feature type="domain" description="MacB-like periplasmic core" evidence="8">
    <location>
        <begin position="508"/>
        <end position="636"/>
    </location>
</feature>
<evidence type="ECO:0000256" key="6">
    <source>
        <dbReference type="SAM" id="Phobius"/>
    </source>
</evidence>
<feature type="domain" description="MacB-like periplasmic core" evidence="8">
    <location>
        <begin position="20"/>
        <end position="236"/>
    </location>
</feature>
<feature type="domain" description="ABC3 transporter permease C-terminal" evidence="7">
    <location>
        <begin position="674"/>
        <end position="784"/>
    </location>
</feature>
<dbReference type="PANTHER" id="PTHR30572:SF18">
    <property type="entry name" value="ABC-TYPE MACROLIDE FAMILY EXPORT SYSTEM PERMEASE COMPONENT 2"/>
    <property type="match status" value="1"/>
</dbReference>
<dbReference type="GO" id="GO:0022857">
    <property type="term" value="F:transmembrane transporter activity"/>
    <property type="evidence" value="ECO:0007669"/>
    <property type="project" value="TreeGrafter"/>
</dbReference>
<dbReference type="RefSeq" id="WP_137261935.1">
    <property type="nucleotide sequence ID" value="NZ_SZQL01000008.1"/>
</dbReference>
<feature type="domain" description="ABC3 transporter permease C-terminal" evidence="7">
    <location>
        <begin position="289"/>
        <end position="406"/>
    </location>
</feature>
<feature type="transmembrane region" description="Helical" evidence="6">
    <location>
        <begin position="671"/>
        <end position="694"/>
    </location>
</feature>
<keyword evidence="5 6" id="KW-0472">Membrane</keyword>
<dbReference type="EMBL" id="SZQL01000008">
    <property type="protein sequence ID" value="TKK68256.1"/>
    <property type="molecule type" value="Genomic_DNA"/>
</dbReference>
<feature type="transmembrane region" description="Helical" evidence="6">
    <location>
        <begin position="422"/>
        <end position="446"/>
    </location>
</feature>
<dbReference type="GO" id="GO:0005886">
    <property type="term" value="C:plasma membrane"/>
    <property type="evidence" value="ECO:0007669"/>
    <property type="project" value="UniProtKB-SubCell"/>
</dbReference>
<evidence type="ECO:0000256" key="1">
    <source>
        <dbReference type="ARBA" id="ARBA00004651"/>
    </source>
</evidence>
<reference evidence="9 10" key="1">
    <citation type="submission" date="2019-05" db="EMBL/GenBank/DDBJ databases">
        <title>Panacibacter sp. strain 17mud1-8 Genome sequencing and assembly.</title>
        <authorList>
            <person name="Chhetri G."/>
        </authorList>
    </citation>
    <scope>NUCLEOTIDE SEQUENCE [LARGE SCALE GENOMIC DNA]</scope>
    <source>
        <strain evidence="9 10">17mud1-8</strain>
    </source>
</reference>
<feature type="transmembrane region" description="Helical" evidence="6">
    <location>
        <begin position="761"/>
        <end position="784"/>
    </location>
</feature>
<keyword evidence="4 6" id="KW-1133">Transmembrane helix</keyword>
<keyword evidence="3 6" id="KW-0812">Transmembrane</keyword>
<dbReference type="Pfam" id="PF12704">
    <property type="entry name" value="MacB_PCD"/>
    <property type="match status" value="2"/>
</dbReference>
<protein>
    <submittedName>
        <fullName evidence="9">FtsX-like permease family protein</fullName>
    </submittedName>
</protein>
<sequence>MLKNLLRVALRNFKRDIWYSLLNILGLTIGITFSLFLIFYIKDELSYDRYHEKADRIYRINGYAKEPDKDEMKWAFTQFPLGPTLKNEYPEVEEAVRFVNVNKTMYKNGDLRFYEEKIFYTDSSIFRVFTYPFIEGDPKTALVAPNSMVLTQSLAEKYFGKNKSAVGKSLQNGNGDVFKITGVIKDVPKNSHLTFNALISITTLPKDFANNWGGFGFFNYVLLKPNVNAAQFEKKLLPMYDKYMAPIFAQYNIKIHYGVQPITAIHLHSDLQGEPEELGSMSYIYIFSAVALFMIIIACINYMNLTTARSARRAKEIGIRKVTGSSKSQLVAQFLVESILTALFALLLSIGFIALFLSTFNAVAGKFITFSTLFQPGTLLILLLIVLLVGLLGGSYPAFYLSKFNPVHVLKGNLSKGSSNVVLRRTLVVVQFTISMIMLICTWVVYGQLQYLRSKDLGFNREHVLSLTANTNKDIRSSIVAFKNEMKNKPGVLTASTAEATPGKGINFQLFTIQTNKGHEDKGVDVYGVDEDYFKTLGIQIKRGRNFSGLPDTLHSIIVNESMAKEFGWDEPLGKRVTFPGDTSGNYFEVVGVIKDFNQKSLYNPITPLILYYRPNSNNIQLKLDGKNIAGTIASIEKTWKSTFPELPFQYTFLDQDFDSQYAADQKRGKIFVTFSILTILITCLGLLGLVAFTTQQRQKEISIRKIMGAGVGQIVPLITTNFVVLVGISCLVAFPVAYWFMYKWLQIFTYNTGLSVTPFLMSALVVLLITLLTVTFHTVKAAIANPVKSLRTE</sequence>
<dbReference type="InterPro" id="IPR025857">
    <property type="entry name" value="MacB_PCD"/>
</dbReference>
<evidence type="ECO:0000313" key="9">
    <source>
        <dbReference type="EMBL" id="TKK68256.1"/>
    </source>
</evidence>
<evidence type="ECO:0000256" key="5">
    <source>
        <dbReference type="ARBA" id="ARBA00023136"/>
    </source>
</evidence>
<evidence type="ECO:0000256" key="4">
    <source>
        <dbReference type="ARBA" id="ARBA00022989"/>
    </source>
</evidence>
<feature type="transmembrane region" description="Helical" evidence="6">
    <location>
        <begin position="283"/>
        <end position="305"/>
    </location>
</feature>
<proteinExistence type="predicted"/>
<gene>
    <name evidence="9" type="ORF">FC093_11515</name>
</gene>
<evidence type="ECO:0000313" key="10">
    <source>
        <dbReference type="Proteomes" id="UP000305848"/>
    </source>
</evidence>
<name>A0A4U3L3U4_9BACT</name>
<accession>A0A4U3L3U4</accession>